<dbReference type="EMBL" id="NIGF01000003">
    <property type="protein sequence ID" value="PQV64758.1"/>
    <property type="molecule type" value="Genomic_DNA"/>
</dbReference>
<dbReference type="HAMAP" id="MF_00634">
    <property type="entry name" value="UPF0235"/>
    <property type="match status" value="1"/>
</dbReference>
<dbReference type="InterPro" id="IPR003746">
    <property type="entry name" value="DUF167"/>
</dbReference>
<keyword evidence="4" id="KW-1185">Reference proteome</keyword>
<sequence>MLREDGQGTPISIRATPKSGKNAVVGAKNNRLLIAVRAAPQDGAANAAVIETLSAFLGYAKSNLVIVRGHKNREKTVHVAAMNLLQVAEKLGAN</sequence>
<evidence type="ECO:0000313" key="4">
    <source>
        <dbReference type="Proteomes" id="UP000237684"/>
    </source>
</evidence>
<dbReference type="InterPro" id="IPR036591">
    <property type="entry name" value="YggU-like_sf"/>
</dbReference>
<organism evidence="3 4">
    <name type="scientific">Abditibacterium utsteinense</name>
    <dbReference type="NCBI Taxonomy" id="1960156"/>
    <lineage>
        <taxon>Bacteria</taxon>
        <taxon>Pseudomonadati</taxon>
        <taxon>Abditibacteriota</taxon>
        <taxon>Abditibacteriia</taxon>
        <taxon>Abditibacteriales</taxon>
        <taxon>Abditibacteriaceae</taxon>
        <taxon>Abditibacterium</taxon>
    </lineage>
</organism>
<dbReference type="SMART" id="SM01152">
    <property type="entry name" value="DUF167"/>
    <property type="match status" value="1"/>
</dbReference>
<accession>A0A2S8SVD6</accession>
<gene>
    <name evidence="3" type="ORF">B1R32_10325</name>
</gene>
<comment type="similarity">
    <text evidence="1 2">Belongs to the UPF0235 family.</text>
</comment>
<protein>
    <recommendedName>
        <fullName evidence="2">UPF0235 protein B1R32_10325</fullName>
    </recommendedName>
</protein>
<evidence type="ECO:0000256" key="2">
    <source>
        <dbReference type="HAMAP-Rule" id="MF_00634"/>
    </source>
</evidence>
<evidence type="ECO:0000256" key="1">
    <source>
        <dbReference type="ARBA" id="ARBA00010364"/>
    </source>
</evidence>
<comment type="caution">
    <text evidence="3">The sequence shown here is derived from an EMBL/GenBank/DDBJ whole genome shotgun (WGS) entry which is preliminary data.</text>
</comment>
<dbReference type="Proteomes" id="UP000237684">
    <property type="component" value="Unassembled WGS sequence"/>
</dbReference>
<dbReference type="PANTHER" id="PTHR13420">
    <property type="entry name" value="UPF0235 PROTEIN C15ORF40"/>
    <property type="match status" value="1"/>
</dbReference>
<reference evidence="3 4" key="1">
    <citation type="journal article" date="2018" name="Syst. Appl. Microbiol.">
        <title>Abditibacterium utsteinense sp. nov., the first cultivated member of candidate phylum FBP, isolated from ice-free Antarctic soil samples.</title>
        <authorList>
            <person name="Tahon G."/>
            <person name="Tytgat B."/>
            <person name="Lebbe L."/>
            <person name="Carlier A."/>
            <person name="Willems A."/>
        </authorList>
    </citation>
    <scope>NUCLEOTIDE SEQUENCE [LARGE SCALE GENOMIC DNA]</scope>
    <source>
        <strain evidence="3 4">LMG 29911</strain>
    </source>
</reference>
<dbReference type="Pfam" id="PF02594">
    <property type="entry name" value="DUF167"/>
    <property type="match status" value="1"/>
</dbReference>
<proteinExistence type="inferred from homology"/>
<dbReference type="OrthoDB" id="9800587at2"/>
<dbReference type="PANTHER" id="PTHR13420:SF7">
    <property type="entry name" value="UPF0235 PROTEIN C15ORF40"/>
    <property type="match status" value="1"/>
</dbReference>
<dbReference type="NCBIfam" id="TIGR00251">
    <property type="entry name" value="DUF167 family protein"/>
    <property type="match status" value="1"/>
</dbReference>
<evidence type="ECO:0000313" key="3">
    <source>
        <dbReference type="EMBL" id="PQV64758.1"/>
    </source>
</evidence>
<dbReference type="InParanoid" id="A0A2S8SVD6"/>
<dbReference type="SUPFAM" id="SSF69786">
    <property type="entry name" value="YggU-like"/>
    <property type="match status" value="1"/>
</dbReference>
<dbReference type="AlphaFoldDB" id="A0A2S8SVD6"/>
<name>A0A2S8SVD6_9BACT</name>
<dbReference type="GO" id="GO:0005737">
    <property type="term" value="C:cytoplasm"/>
    <property type="evidence" value="ECO:0007669"/>
    <property type="project" value="TreeGrafter"/>
</dbReference>
<dbReference type="Gene3D" id="3.30.1200.10">
    <property type="entry name" value="YggU-like"/>
    <property type="match status" value="1"/>
</dbReference>